<organism evidence="4 5">
    <name type="scientific">Babesia duncani</name>
    <dbReference type="NCBI Taxonomy" id="323732"/>
    <lineage>
        <taxon>Eukaryota</taxon>
        <taxon>Sar</taxon>
        <taxon>Alveolata</taxon>
        <taxon>Apicomplexa</taxon>
        <taxon>Aconoidasida</taxon>
        <taxon>Piroplasmida</taxon>
        <taxon>Babesiidae</taxon>
        <taxon>Babesia</taxon>
    </lineage>
</organism>
<dbReference type="KEGG" id="bdw:94335692"/>
<dbReference type="Proteomes" id="UP001214638">
    <property type="component" value="Unassembled WGS sequence"/>
</dbReference>
<feature type="compositionally biased region" description="Acidic residues" evidence="2">
    <location>
        <begin position="22"/>
        <end position="35"/>
    </location>
</feature>
<protein>
    <submittedName>
        <fullName evidence="4">Bifunctional Vps72-YL1</fullName>
    </submittedName>
</protein>
<accession>A0AAD9PP32</accession>
<evidence type="ECO:0000259" key="3">
    <source>
        <dbReference type="SMART" id="SM00993"/>
    </source>
</evidence>
<name>A0AAD9PP32_9APIC</name>
<proteinExistence type="inferred from homology"/>
<dbReference type="PANTHER" id="PTHR13275:SF4">
    <property type="entry name" value="VACUOLAR PROTEIN SORTING-ASSOCIATED PROTEIN 72 HOMOLOG"/>
    <property type="match status" value="1"/>
</dbReference>
<gene>
    <name evidence="4" type="ORF">BdWA1_001394</name>
</gene>
<dbReference type="InterPro" id="IPR013272">
    <property type="entry name" value="Vps72/YL1_C"/>
</dbReference>
<keyword evidence="5" id="KW-1185">Reference proteome</keyword>
<dbReference type="InterPro" id="IPR046757">
    <property type="entry name" value="YL1_N"/>
</dbReference>
<dbReference type="Pfam" id="PF08265">
    <property type="entry name" value="YL1_C"/>
    <property type="match status" value="1"/>
</dbReference>
<evidence type="ECO:0000313" key="5">
    <source>
        <dbReference type="Proteomes" id="UP001214638"/>
    </source>
</evidence>
<comment type="caution">
    <text evidence="4">The sequence shown here is derived from an EMBL/GenBank/DDBJ whole genome shotgun (WGS) entry which is preliminary data.</text>
</comment>
<dbReference type="GO" id="GO:0005634">
    <property type="term" value="C:nucleus"/>
    <property type="evidence" value="ECO:0007669"/>
    <property type="project" value="TreeGrafter"/>
</dbReference>
<sequence>MCTRRWASVKKKMQNPERDSDASESEVEDLEDDVDASGSDGYGSENESDGSNGSDESDSGSDSSGESFDEMSVGVALELPKRATRGKKYSKLVGEELEKDNQFWGHETWAEDAIDEDYNCSEGEEQYRDSADSDFDETEDEGSDNHGDDDSNLEQRRRRPNVYIDPALLRSKRTRAAIARSRASKNVQARVVKKPAEPKTYEPLDVDRERRDTTRLKTEAVNRIEEMRTREPQKRRKIKIQRHKEYTREELMKNAKKIEEANTKSLMRLQAWEDERKRYTESKKQTYKGHYDIWICWNSLLSIVTTNTVTGEELVQTVDPKVVQEKPLELYMFTSGKVPDYYPQQALARQQLKATGNTMCPISGKRARYLDPQTRMPYYGVNEFRRLRMMYMDRICNLQAQGIEHLESKLLQLLSAISESHSSPPPGAASSF</sequence>
<evidence type="ECO:0000256" key="2">
    <source>
        <dbReference type="SAM" id="MobiDB-lite"/>
    </source>
</evidence>
<feature type="compositionally biased region" description="Acidic residues" evidence="2">
    <location>
        <begin position="132"/>
        <end position="142"/>
    </location>
</feature>
<evidence type="ECO:0000313" key="4">
    <source>
        <dbReference type="EMBL" id="KAK2198382.1"/>
    </source>
</evidence>
<dbReference type="EMBL" id="JALLKP010000001">
    <property type="protein sequence ID" value="KAK2198382.1"/>
    <property type="molecule type" value="Genomic_DNA"/>
</dbReference>
<feature type="compositionally biased region" description="Basic and acidic residues" evidence="2">
    <location>
        <begin position="143"/>
        <end position="155"/>
    </location>
</feature>
<feature type="domain" description="Vps72/YL1 C-terminal" evidence="3">
    <location>
        <begin position="358"/>
        <end position="387"/>
    </location>
</feature>
<feature type="region of interest" description="Disordered" evidence="2">
    <location>
        <begin position="1"/>
        <end position="162"/>
    </location>
</feature>
<dbReference type="GeneID" id="94335692"/>
<feature type="compositionally biased region" description="Low complexity" evidence="2">
    <location>
        <begin position="36"/>
        <end position="66"/>
    </location>
</feature>
<comment type="similarity">
    <text evidence="1">Belongs to the VPS72/YL1 family.</text>
</comment>
<dbReference type="Pfam" id="PF05764">
    <property type="entry name" value="YL1"/>
    <property type="match status" value="1"/>
</dbReference>
<reference evidence="4" key="1">
    <citation type="journal article" date="2023" name="Nat. Microbiol.">
        <title>Babesia duncani multi-omics identifies virulence factors and drug targets.</title>
        <authorList>
            <person name="Singh P."/>
            <person name="Lonardi S."/>
            <person name="Liang Q."/>
            <person name="Vydyam P."/>
            <person name="Khabirova E."/>
            <person name="Fang T."/>
            <person name="Gihaz S."/>
            <person name="Thekkiniath J."/>
            <person name="Munshi M."/>
            <person name="Abel S."/>
            <person name="Ciampossin L."/>
            <person name="Batugedara G."/>
            <person name="Gupta M."/>
            <person name="Lu X.M."/>
            <person name="Lenz T."/>
            <person name="Chakravarty S."/>
            <person name="Cornillot E."/>
            <person name="Hu Y."/>
            <person name="Ma W."/>
            <person name="Gonzalez L.M."/>
            <person name="Sanchez S."/>
            <person name="Estrada K."/>
            <person name="Sanchez-Flores A."/>
            <person name="Montero E."/>
            <person name="Harb O.S."/>
            <person name="Le Roch K.G."/>
            <person name="Mamoun C.B."/>
        </authorList>
    </citation>
    <scope>NUCLEOTIDE SEQUENCE</scope>
    <source>
        <strain evidence="4">WA1</strain>
    </source>
</reference>
<dbReference type="SMART" id="SM00993">
    <property type="entry name" value="YL1_C"/>
    <property type="match status" value="1"/>
</dbReference>
<dbReference type="AlphaFoldDB" id="A0AAD9PP32"/>
<dbReference type="RefSeq" id="XP_067805224.1">
    <property type="nucleotide sequence ID" value="XM_067946433.1"/>
</dbReference>
<evidence type="ECO:0000256" key="1">
    <source>
        <dbReference type="ARBA" id="ARBA00006832"/>
    </source>
</evidence>
<feature type="compositionally biased region" description="Acidic residues" evidence="2">
    <location>
        <begin position="110"/>
        <end position="124"/>
    </location>
</feature>
<dbReference type="PANTHER" id="PTHR13275">
    <property type="entry name" value="YL-1 PROTEIN TRANSCRIPTION FACTOR-LIKE 1"/>
    <property type="match status" value="1"/>
</dbReference>